<organism evidence="1 2">
    <name type="scientific">Rotaria magnacalcarata</name>
    <dbReference type="NCBI Taxonomy" id="392030"/>
    <lineage>
        <taxon>Eukaryota</taxon>
        <taxon>Metazoa</taxon>
        <taxon>Spiralia</taxon>
        <taxon>Gnathifera</taxon>
        <taxon>Rotifera</taxon>
        <taxon>Eurotatoria</taxon>
        <taxon>Bdelloidea</taxon>
        <taxon>Philodinida</taxon>
        <taxon>Philodinidae</taxon>
        <taxon>Rotaria</taxon>
    </lineage>
</organism>
<evidence type="ECO:0000313" key="2">
    <source>
        <dbReference type="Proteomes" id="UP000676336"/>
    </source>
</evidence>
<comment type="caution">
    <text evidence="1">The sequence shown here is derived from an EMBL/GenBank/DDBJ whole genome shotgun (WGS) entry which is preliminary data.</text>
</comment>
<feature type="non-terminal residue" evidence="1">
    <location>
        <position position="34"/>
    </location>
</feature>
<proteinExistence type="predicted"/>
<dbReference type="Proteomes" id="UP000676336">
    <property type="component" value="Unassembled WGS sequence"/>
</dbReference>
<evidence type="ECO:0000313" key="1">
    <source>
        <dbReference type="EMBL" id="CAF4253886.1"/>
    </source>
</evidence>
<gene>
    <name evidence="1" type="ORF">SMN809_LOCUS24121</name>
</gene>
<name>A0A8S2T070_9BILA</name>
<reference evidence="1" key="1">
    <citation type="submission" date="2021-02" db="EMBL/GenBank/DDBJ databases">
        <authorList>
            <person name="Nowell W R."/>
        </authorList>
    </citation>
    <scope>NUCLEOTIDE SEQUENCE</scope>
</reference>
<accession>A0A8S2T070</accession>
<dbReference type="AlphaFoldDB" id="A0A8S2T070"/>
<protein>
    <submittedName>
        <fullName evidence="1">Uncharacterized protein</fullName>
    </submittedName>
</protein>
<dbReference type="EMBL" id="CAJOBI010027529">
    <property type="protein sequence ID" value="CAF4253886.1"/>
    <property type="molecule type" value="Genomic_DNA"/>
</dbReference>
<sequence length="34" mass="3678">MNNSDFSATTMSTIYQSSSIDPYLTATSIDTSNL</sequence>